<feature type="transmembrane region" description="Helical" evidence="7">
    <location>
        <begin position="69"/>
        <end position="92"/>
    </location>
</feature>
<dbReference type="AlphaFoldDB" id="A0A4U8Q6Z6"/>
<dbReference type="OrthoDB" id="153186at2"/>
<dbReference type="InterPro" id="IPR000515">
    <property type="entry name" value="MetI-like"/>
</dbReference>
<feature type="domain" description="ABC transmembrane type-1" evidence="8">
    <location>
        <begin position="69"/>
        <end position="260"/>
    </location>
</feature>
<accession>A0A4U8Q6Z6</accession>
<dbReference type="InterPro" id="IPR035906">
    <property type="entry name" value="MetI-like_sf"/>
</dbReference>
<feature type="transmembrane region" description="Helical" evidence="7">
    <location>
        <begin position="12"/>
        <end position="32"/>
    </location>
</feature>
<sequence>MVRKKTILTVLKYIFIYMIALLIILPILYMFLSSFKNPGEVNKMVSLPSGFYLENYKAVFQNDTAVRSFANSGIISIFTIAIDILLCALASYAMARRKEKYFSFLYLLFLSAMMIPVVANLPSIYSIILKFGLKDTKTALVLIYAATQIPMGILLFTGFIKGIPRELDEAAIIDGCGYLQRFFKVLFPLMKPVMVTYALTTLVYVWNDFLMPLMVISSEKKKPITLAVYSFVNEHQTNFGAIYAMLVVAVVPPILLFILLQKQFYQGGAAGAVKG</sequence>
<comment type="caution">
    <text evidence="9">The sequence shown here is derived from an EMBL/GenBank/DDBJ whole genome shotgun (WGS) entry which is preliminary data.</text>
</comment>
<keyword evidence="3" id="KW-1003">Cell membrane</keyword>
<dbReference type="CDD" id="cd06261">
    <property type="entry name" value="TM_PBP2"/>
    <property type="match status" value="1"/>
</dbReference>
<evidence type="ECO:0000256" key="7">
    <source>
        <dbReference type="RuleBase" id="RU363032"/>
    </source>
</evidence>
<comment type="subcellular location">
    <subcellularLocation>
        <location evidence="1 7">Cell membrane</location>
        <topology evidence="1 7">Multi-pass membrane protein</topology>
    </subcellularLocation>
</comment>
<dbReference type="Proteomes" id="UP000306509">
    <property type="component" value="Unassembled WGS sequence"/>
</dbReference>
<evidence type="ECO:0000256" key="6">
    <source>
        <dbReference type="ARBA" id="ARBA00023136"/>
    </source>
</evidence>
<keyword evidence="4 7" id="KW-0812">Transmembrane</keyword>
<organism evidence="9 10">
    <name type="scientific">Robinsoniella peoriensis</name>
    <dbReference type="NCBI Taxonomy" id="180332"/>
    <lineage>
        <taxon>Bacteria</taxon>
        <taxon>Bacillati</taxon>
        <taxon>Bacillota</taxon>
        <taxon>Clostridia</taxon>
        <taxon>Lachnospirales</taxon>
        <taxon>Lachnospiraceae</taxon>
        <taxon>Robinsoniella</taxon>
    </lineage>
</organism>
<feature type="transmembrane region" description="Helical" evidence="7">
    <location>
        <begin position="240"/>
        <end position="260"/>
    </location>
</feature>
<evidence type="ECO:0000256" key="3">
    <source>
        <dbReference type="ARBA" id="ARBA00022475"/>
    </source>
</evidence>
<dbReference type="Gene3D" id="1.10.3720.10">
    <property type="entry name" value="MetI-like"/>
    <property type="match status" value="1"/>
</dbReference>
<name>A0A4U8Q6Z6_9FIRM</name>
<dbReference type="Pfam" id="PF00528">
    <property type="entry name" value="BPD_transp_1"/>
    <property type="match status" value="1"/>
</dbReference>
<keyword evidence="10" id="KW-1185">Reference proteome</keyword>
<dbReference type="PANTHER" id="PTHR43744:SF8">
    <property type="entry name" value="SN-GLYCEROL-3-PHOSPHATE TRANSPORT SYSTEM PERMEASE PROTEIN UGPE"/>
    <property type="match status" value="1"/>
</dbReference>
<reference evidence="9 10" key="1">
    <citation type="journal article" date="2019" name="Anaerobe">
        <title>Detection of Robinsoniella peoriensis in multiple bone samples of a trauma patient.</title>
        <authorList>
            <person name="Schrottner P."/>
            <person name="Hartwich K."/>
            <person name="Bunk B."/>
            <person name="Schober I."/>
            <person name="Helbig S."/>
            <person name="Rudolph W.W."/>
            <person name="Gunzer F."/>
        </authorList>
    </citation>
    <scope>NUCLEOTIDE SEQUENCE [LARGE SCALE GENOMIC DNA]</scope>
    <source>
        <strain evidence="9 10">DSM 106044</strain>
    </source>
</reference>
<feature type="transmembrane region" description="Helical" evidence="7">
    <location>
        <begin position="140"/>
        <end position="164"/>
    </location>
</feature>
<evidence type="ECO:0000256" key="5">
    <source>
        <dbReference type="ARBA" id="ARBA00022989"/>
    </source>
</evidence>
<keyword evidence="5 7" id="KW-1133">Transmembrane helix</keyword>
<dbReference type="PANTHER" id="PTHR43744">
    <property type="entry name" value="ABC TRANSPORTER PERMEASE PROTEIN MG189-RELATED-RELATED"/>
    <property type="match status" value="1"/>
</dbReference>
<gene>
    <name evidence="9" type="primary">sugB_7</name>
    <name evidence="9" type="ORF">DSM106044_02524</name>
</gene>
<evidence type="ECO:0000313" key="9">
    <source>
        <dbReference type="EMBL" id="TLD00577.1"/>
    </source>
</evidence>
<keyword evidence="2 7" id="KW-0813">Transport</keyword>
<dbReference type="RefSeq" id="WP_027294719.1">
    <property type="nucleotide sequence ID" value="NZ_CABMJZ010000109.1"/>
</dbReference>
<dbReference type="SUPFAM" id="SSF161098">
    <property type="entry name" value="MetI-like"/>
    <property type="match status" value="1"/>
</dbReference>
<protein>
    <submittedName>
        <fullName evidence="9">Trehalose transport system permease protein SugB</fullName>
    </submittedName>
</protein>
<dbReference type="PROSITE" id="PS50928">
    <property type="entry name" value="ABC_TM1"/>
    <property type="match status" value="1"/>
</dbReference>
<dbReference type="GO" id="GO:0055085">
    <property type="term" value="P:transmembrane transport"/>
    <property type="evidence" value="ECO:0007669"/>
    <property type="project" value="InterPro"/>
</dbReference>
<feature type="transmembrane region" description="Helical" evidence="7">
    <location>
        <begin position="104"/>
        <end position="128"/>
    </location>
</feature>
<dbReference type="EMBL" id="QGQD01000052">
    <property type="protein sequence ID" value="TLD00577.1"/>
    <property type="molecule type" value="Genomic_DNA"/>
</dbReference>
<evidence type="ECO:0000313" key="10">
    <source>
        <dbReference type="Proteomes" id="UP000306509"/>
    </source>
</evidence>
<evidence type="ECO:0000256" key="1">
    <source>
        <dbReference type="ARBA" id="ARBA00004651"/>
    </source>
</evidence>
<keyword evidence="6 7" id="KW-0472">Membrane</keyword>
<evidence type="ECO:0000256" key="4">
    <source>
        <dbReference type="ARBA" id="ARBA00022692"/>
    </source>
</evidence>
<evidence type="ECO:0000256" key="2">
    <source>
        <dbReference type="ARBA" id="ARBA00022448"/>
    </source>
</evidence>
<dbReference type="GO" id="GO:0005886">
    <property type="term" value="C:plasma membrane"/>
    <property type="evidence" value="ECO:0007669"/>
    <property type="project" value="UniProtKB-SubCell"/>
</dbReference>
<proteinExistence type="inferred from homology"/>
<evidence type="ECO:0000259" key="8">
    <source>
        <dbReference type="PROSITE" id="PS50928"/>
    </source>
</evidence>
<comment type="similarity">
    <text evidence="7">Belongs to the binding-protein-dependent transport system permease family.</text>
</comment>
<feature type="transmembrane region" description="Helical" evidence="7">
    <location>
        <begin position="185"/>
        <end position="206"/>
    </location>
</feature>